<organism evidence="1 2">
    <name type="scientific">Rotaria socialis</name>
    <dbReference type="NCBI Taxonomy" id="392032"/>
    <lineage>
        <taxon>Eukaryota</taxon>
        <taxon>Metazoa</taxon>
        <taxon>Spiralia</taxon>
        <taxon>Gnathifera</taxon>
        <taxon>Rotifera</taxon>
        <taxon>Eurotatoria</taxon>
        <taxon>Bdelloidea</taxon>
        <taxon>Philodinida</taxon>
        <taxon>Philodinidae</taxon>
        <taxon>Rotaria</taxon>
    </lineage>
</organism>
<evidence type="ECO:0000313" key="1">
    <source>
        <dbReference type="EMBL" id="CAF3762285.1"/>
    </source>
</evidence>
<feature type="non-terminal residue" evidence="1">
    <location>
        <position position="1"/>
    </location>
</feature>
<gene>
    <name evidence="1" type="ORF">GRG538_LOCUS32016</name>
</gene>
<dbReference type="Proteomes" id="UP000663872">
    <property type="component" value="Unassembled WGS sequence"/>
</dbReference>
<comment type="caution">
    <text evidence="1">The sequence shown here is derived from an EMBL/GenBank/DDBJ whole genome shotgun (WGS) entry which is preliminary data.</text>
</comment>
<evidence type="ECO:0000313" key="2">
    <source>
        <dbReference type="Proteomes" id="UP000663872"/>
    </source>
</evidence>
<reference evidence="1" key="1">
    <citation type="submission" date="2021-02" db="EMBL/GenBank/DDBJ databases">
        <authorList>
            <person name="Nowell W R."/>
        </authorList>
    </citation>
    <scope>NUCLEOTIDE SEQUENCE</scope>
</reference>
<proteinExistence type="predicted"/>
<protein>
    <submittedName>
        <fullName evidence="1">Uncharacterized protein</fullName>
    </submittedName>
</protein>
<sequence>FKASSNGNDKD</sequence>
<dbReference type="EMBL" id="CAJNYT010005628">
    <property type="protein sequence ID" value="CAF3762285.1"/>
    <property type="molecule type" value="Genomic_DNA"/>
</dbReference>
<name>A0A818Z5D0_9BILA</name>
<accession>A0A818Z5D0</accession>